<accession>A0A931E5J9</accession>
<comment type="caution">
    <text evidence="1">The sequence shown here is derived from an EMBL/GenBank/DDBJ whole genome shotgun (WGS) entry which is preliminary data.</text>
</comment>
<dbReference type="EMBL" id="JADOUE010000001">
    <property type="protein sequence ID" value="MBG6122823.1"/>
    <property type="molecule type" value="Genomic_DNA"/>
</dbReference>
<reference evidence="1" key="1">
    <citation type="submission" date="2020-11" db="EMBL/GenBank/DDBJ databases">
        <title>Sequencing the genomes of 1000 actinobacteria strains.</title>
        <authorList>
            <person name="Klenk H.-P."/>
        </authorList>
    </citation>
    <scope>NUCLEOTIDE SEQUENCE</scope>
    <source>
        <strain evidence="1">DSM 45632</strain>
    </source>
</reference>
<evidence type="ECO:0000313" key="1">
    <source>
        <dbReference type="EMBL" id="MBG6122823.1"/>
    </source>
</evidence>
<sequence>MSSSKDKGSTAMDWLRFAGRAHSGPRGYESNDTPTFPLFIREGGGVVVLGRSCIKLTSQLFISHGGK</sequence>
<keyword evidence="2" id="KW-1185">Reference proteome</keyword>
<dbReference type="AlphaFoldDB" id="A0A931E5J9"/>
<organism evidence="1 2">
    <name type="scientific">Corynebacterium aquatimens</name>
    <dbReference type="NCBI Taxonomy" id="1190508"/>
    <lineage>
        <taxon>Bacteria</taxon>
        <taxon>Bacillati</taxon>
        <taxon>Actinomycetota</taxon>
        <taxon>Actinomycetes</taxon>
        <taxon>Mycobacteriales</taxon>
        <taxon>Corynebacteriaceae</taxon>
        <taxon>Corynebacterium</taxon>
    </lineage>
</organism>
<protein>
    <submittedName>
        <fullName evidence="1">Uncharacterized protein</fullName>
    </submittedName>
</protein>
<gene>
    <name evidence="1" type="ORF">IW254_001792</name>
</gene>
<name>A0A931E5J9_9CORY</name>
<dbReference type="Proteomes" id="UP000658613">
    <property type="component" value="Unassembled WGS sequence"/>
</dbReference>
<evidence type="ECO:0000313" key="2">
    <source>
        <dbReference type="Proteomes" id="UP000658613"/>
    </source>
</evidence>
<proteinExistence type="predicted"/>